<accession>A0A915YEE6</accession>
<name>A0A915YEE6_9BACT</name>
<dbReference type="InterPro" id="IPR050583">
    <property type="entry name" value="Mycobacterial_A85_antigen"/>
</dbReference>
<gene>
    <name evidence="1" type="ORF">AsAng_0023140</name>
</gene>
<dbReference type="PANTHER" id="PTHR48098">
    <property type="entry name" value="ENTEROCHELIN ESTERASE-RELATED"/>
    <property type="match status" value="1"/>
</dbReference>
<dbReference type="PANTHER" id="PTHR48098:SF1">
    <property type="entry name" value="DIACYLGLYCEROL ACYLTRANSFERASE_MYCOLYLTRANSFERASE AG85A"/>
    <property type="match status" value="1"/>
</dbReference>
<dbReference type="InterPro" id="IPR029058">
    <property type="entry name" value="AB_hydrolase_fold"/>
</dbReference>
<keyword evidence="2" id="KW-1185">Reference proteome</keyword>
<organism evidence="1 2">
    <name type="scientific">Aureispira anguillae</name>
    <dbReference type="NCBI Taxonomy" id="2864201"/>
    <lineage>
        <taxon>Bacteria</taxon>
        <taxon>Pseudomonadati</taxon>
        <taxon>Bacteroidota</taxon>
        <taxon>Saprospiria</taxon>
        <taxon>Saprospirales</taxon>
        <taxon>Saprospiraceae</taxon>
        <taxon>Aureispira</taxon>
    </lineage>
</organism>
<dbReference type="AlphaFoldDB" id="A0A915YEE6"/>
<sequence>MGKNIYWCLFVTIALLACTGDRISQHNQAITKVFKTGNYTHSSFTSKSRGQVDFNVYLPSNWSQERAKKYPLLILLHGQGEDENTFIQAFPVSSLNHWMKNQLIPEMVIVAVRGGTNTNEMQWYTNPNEEMITSDKKQELRRFCAENFHTTMESTQISVIGHSRGATGALNFALYFPTKFASVVSSAFVSDYAIKRLKQAVDKNLDEILKSNIKIELLIGDQDQYVQNNNRKGSPIMSDYLRMHGIQHKFKIIENKGHRLIELWEYPTNLHYLEFIAESWGKDFN</sequence>
<dbReference type="PROSITE" id="PS51257">
    <property type="entry name" value="PROKAR_LIPOPROTEIN"/>
    <property type="match status" value="1"/>
</dbReference>
<dbReference type="RefSeq" id="WP_264792756.1">
    <property type="nucleotide sequence ID" value="NZ_AP026867.1"/>
</dbReference>
<reference evidence="1" key="1">
    <citation type="submission" date="2022-09" db="EMBL/GenBank/DDBJ databases">
        <title>Aureispira anguillicida sp. nov., isolated from Leptocephalus of Japanese eel Anguilla japonica.</title>
        <authorList>
            <person name="Yuasa K."/>
            <person name="Mekata T."/>
            <person name="Ikunari K."/>
        </authorList>
    </citation>
    <scope>NUCLEOTIDE SEQUENCE</scope>
    <source>
        <strain evidence="1">EL160426</strain>
    </source>
</reference>
<evidence type="ECO:0000313" key="2">
    <source>
        <dbReference type="Proteomes" id="UP001060919"/>
    </source>
</evidence>
<protein>
    <submittedName>
        <fullName evidence="1">Esterase family protein</fullName>
    </submittedName>
</protein>
<dbReference type="Proteomes" id="UP001060919">
    <property type="component" value="Chromosome"/>
</dbReference>
<dbReference type="Gene3D" id="3.40.50.1820">
    <property type="entry name" value="alpha/beta hydrolase"/>
    <property type="match status" value="1"/>
</dbReference>
<dbReference type="InterPro" id="IPR000801">
    <property type="entry name" value="Esterase-like"/>
</dbReference>
<dbReference type="Pfam" id="PF00756">
    <property type="entry name" value="Esterase"/>
    <property type="match status" value="1"/>
</dbReference>
<dbReference type="GO" id="GO:0016747">
    <property type="term" value="F:acyltransferase activity, transferring groups other than amino-acyl groups"/>
    <property type="evidence" value="ECO:0007669"/>
    <property type="project" value="TreeGrafter"/>
</dbReference>
<dbReference type="KEGG" id="aup:AsAng_0023140"/>
<dbReference type="SUPFAM" id="SSF53474">
    <property type="entry name" value="alpha/beta-Hydrolases"/>
    <property type="match status" value="1"/>
</dbReference>
<evidence type="ECO:0000313" key="1">
    <source>
        <dbReference type="EMBL" id="BDS11600.1"/>
    </source>
</evidence>
<proteinExistence type="predicted"/>
<dbReference type="EMBL" id="AP026867">
    <property type="protein sequence ID" value="BDS11600.1"/>
    <property type="molecule type" value="Genomic_DNA"/>
</dbReference>